<organism evidence="16 17">
    <name type="scientific">Coleophoma crateriformis</name>
    <dbReference type="NCBI Taxonomy" id="565419"/>
    <lineage>
        <taxon>Eukaryota</taxon>
        <taxon>Fungi</taxon>
        <taxon>Dikarya</taxon>
        <taxon>Ascomycota</taxon>
        <taxon>Pezizomycotina</taxon>
        <taxon>Leotiomycetes</taxon>
        <taxon>Helotiales</taxon>
        <taxon>Dermateaceae</taxon>
        <taxon>Coleophoma</taxon>
    </lineage>
</organism>
<evidence type="ECO:0000256" key="1">
    <source>
        <dbReference type="ARBA" id="ARBA00000822"/>
    </source>
</evidence>
<evidence type="ECO:0000256" key="2">
    <source>
        <dbReference type="ARBA" id="ARBA00012729"/>
    </source>
</evidence>
<evidence type="ECO:0000313" key="16">
    <source>
        <dbReference type="EMBL" id="RDW87300.1"/>
    </source>
</evidence>
<feature type="domain" description="GH18" evidence="15">
    <location>
        <begin position="31"/>
        <end position="336"/>
    </location>
</feature>
<evidence type="ECO:0000256" key="11">
    <source>
        <dbReference type="RuleBase" id="RU000489"/>
    </source>
</evidence>
<dbReference type="GO" id="GO:0005576">
    <property type="term" value="C:extracellular region"/>
    <property type="evidence" value="ECO:0007669"/>
    <property type="project" value="InterPro"/>
</dbReference>
<evidence type="ECO:0000313" key="17">
    <source>
        <dbReference type="Proteomes" id="UP000256328"/>
    </source>
</evidence>
<feature type="domain" description="CBM1" evidence="14">
    <location>
        <begin position="448"/>
        <end position="484"/>
    </location>
</feature>
<name>A0A3D8SLX0_9HELO</name>
<keyword evidence="4 13" id="KW-0732">Signal</keyword>
<evidence type="ECO:0000259" key="15">
    <source>
        <dbReference type="PROSITE" id="PS51910"/>
    </source>
</evidence>
<dbReference type="PROSITE" id="PS01095">
    <property type="entry name" value="GH18_1"/>
    <property type="match status" value="1"/>
</dbReference>
<protein>
    <recommendedName>
        <fullName evidence="2">chitinase</fullName>
        <ecNumber evidence="2">3.2.1.14</ecNumber>
    </recommendedName>
</protein>
<dbReference type="SUPFAM" id="SSF57180">
    <property type="entry name" value="Cellulose-binding domain"/>
    <property type="match status" value="2"/>
</dbReference>
<dbReference type="SUPFAM" id="SSF51445">
    <property type="entry name" value="(Trans)glycosidases"/>
    <property type="match status" value="1"/>
</dbReference>
<dbReference type="Pfam" id="PF00734">
    <property type="entry name" value="CBM_1"/>
    <property type="match status" value="2"/>
</dbReference>
<dbReference type="SMART" id="SM00236">
    <property type="entry name" value="fCBD"/>
    <property type="match status" value="2"/>
</dbReference>
<evidence type="ECO:0000256" key="3">
    <source>
        <dbReference type="ARBA" id="ARBA00022669"/>
    </source>
</evidence>
<dbReference type="InterPro" id="IPR050542">
    <property type="entry name" value="Glycosyl_Hydrlase18_Chitinase"/>
</dbReference>
<dbReference type="InterPro" id="IPR045321">
    <property type="entry name" value="Cts1-like"/>
</dbReference>
<dbReference type="GO" id="GO:0000272">
    <property type="term" value="P:polysaccharide catabolic process"/>
    <property type="evidence" value="ECO:0007669"/>
    <property type="project" value="UniProtKB-KW"/>
</dbReference>
<dbReference type="GO" id="GO:0008061">
    <property type="term" value="F:chitin binding"/>
    <property type="evidence" value="ECO:0007669"/>
    <property type="project" value="UniProtKB-KW"/>
</dbReference>
<dbReference type="PROSITE" id="PS51164">
    <property type="entry name" value="CBM1_2"/>
    <property type="match status" value="2"/>
</dbReference>
<dbReference type="InterPro" id="IPR001223">
    <property type="entry name" value="Glyco_hydro18_cat"/>
</dbReference>
<keyword evidence="8 11" id="KW-0326">Glycosidase</keyword>
<keyword evidence="9" id="KW-0624">Polysaccharide degradation</keyword>
<dbReference type="InterPro" id="IPR001579">
    <property type="entry name" value="Glyco_hydro_18_chit_AS"/>
</dbReference>
<dbReference type="InterPro" id="IPR035971">
    <property type="entry name" value="CBD_sf"/>
</dbReference>
<dbReference type="PANTHER" id="PTHR45708">
    <property type="entry name" value="ENDOCHITINASE"/>
    <property type="match status" value="1"/>
</dbReference>
<feature type="signal peptide" evidence="13">
    <location>
        <begin position="1"/>
        <end position="23"/>
    </location>
</feature>
<comment type="catalytic activity">
    <reaction evidence="1">
        <text>Random endo-hydrolysis of N-acetyl-beta-D-glucosaminide (1-&gt;4)-beta-linkages in chitin and chitodextrins.</text>
        <dbReference type="EC" id="3.2.1.14"/>
    </reaction>
</comment>
<gene>
    <name evidence="16" type="ORF">BP5796_02994</name>
</gene>
<feature type="chain" id="PRO_5017824644" description="chitinase" evidence="13">
    <location>
        <begin position="24"/>
        <end position="484"/>
    </location>
</feature>
<evidence type="ECO:0000256" key="8">
    <source>
        <dbReference type="ARBA" id="ARBA00023295"/>
    </source>
</evidence>
<keyword evidence="3" id="KW-0147">Chitin-binding</keyword>
<evidence type="ECO:0000256" key="12">
    <source>
        <dbReference type="SAM" id="MobiDB-lite"/>
    </source>
</evidence>
<keyword evidence="7" id="KW-0119">Carbohydrate metabolism</keyword>
<evidence type="ECO:0000259" key="14">
    <source>
        <dbReference type="PROSITE" id="PS51164"/>
    </source>
</evidence>
<dbReference type="EMBL" id="PDLN01000004">
    <property type="protein sequence ID" value="RDW87300.1"/>
    <property type="molecule type" value="Genomic_DNA"/>
</dbReference>
<dbReference type="EC" id="3.2.1.14" evidence="2"/>
<dbReference type="CDD" id="cd02877">
    <property type="entry name" value="GH18_hevamine_XipI_class_III"/>
    <property type="match status" value="1"/>
</dbReference>
<dbReference type="FunFam" id="3.20.20.80:FF:000145">
    <property type="entry name" value="Class III chitinase, putative"/>
    <property type="match status" value="1"/>
</dbReference>
<keyword evidence="5 11" id="KW-0378">Hydrolase</keyword>
<dbReference type="Gene3D" id="3.20.20.80">
    <property type="entry name" value="Glycosidases"/>
    <property type="match status" value="1"/>
</dbReference>
<dbReference type="GO" id="GO:0008843">
    <property type="term" value="F:endochitinase activity"/>
    <property type="evidence" value="ECO:0007669"/>
    <property type="project" value="UniProtKB-EC"/>
</dbReference>
<dbReference type="InterPro" id="IPR017853">
    <property type="entry name" value="GH"/>
</dbReference>
<dbReference type="Proteomes" id="UP000256328">
    <property type="component" value="Unassembled WGS sequence"/>
</dbReference>
<comment type="similarity">
    <text evidence="10">Belongs to the glycosyl hydrolase 18 family. Chitinase class III subfamily.</text>
</comment>
<comment type="caution">
    <text evidence="16">The sequence shown here is derived from an EMBL/GenBank/DDBJ whole genome shotgun (WGS) entry which is preliminary data.</text>
</comment>
<evidence type="ECO:0000256" key="7">
    <source>
        <dbReference type="ARBA" id="ARBA00023277"/>
    </source>
</evidence>
<dbReference type="AlphaFoldDB" id="A0A3D8SLX0"/>
<dbReference type="OrthoDB" id="6020543at2759"/>
<proteinExistence type="inferred from homology"/>
<feature type="region of interest" description="Disordered" evidence="12">
    <location>
        <begin position="345"/>
        <end position="368"/>
    </location>
</feature>
<feature type="domain" description="CBM1" evidence="14">
    <location>
        <begin position="402"/>
        <end position="438"/>
    </location>
</feature>
<evidence type="ECO:0000256" key="9">
    <source>
        <dbReference type="ARBA" id="ARBA00023326"/>
    </source>
</evidence>
<sequence length="484" mass="50004">MIFSVNTLVLSLHVLATIPAALAGFSTSSSSNVAVYYGQNSYGAGSGPLAQQRLSAYCSNTNFNIIPLAFLLSITQPTINFANAGNNCTAIADSTLLSCPQLAADISTCQNVYGKTILLSVGGATYTEGGFSSAAAATAAANNIWAIFGPVKSGSTVARPFGTSVIDGFDFDFESTVSNMVPFAKQLRSLMDAVTTAGGKRYYLTAAPQCPYPDAADKDMLAGAVYFDAIWVQFYNNYCGLQSYTPGTTVQNNFNFATWQNWAKTVSLNPNVKVFLGVPASSTAAGSGYLSAAALAPIIKYCKTFSSFGGVMMWDMSQAFANSGFLSGVAAALGTSAASISTTAKAASTSKPSTTPKPTTTSKSSSTTLKVTTSAKTATSSKASVTPKASVSIGVTASGTAGTVAEWNQCGGQDYSGNTQCSSGLTCVPYSVWYSQCEKVSTNANTSAGLAAWMQCGGQGYTGPTTCQVGLTCVTYGVWYSQCQ</sequence>
<accession>A0A3D8SLX0</accession>
<dbReference type="InterPro" id="IPR000254">
    <property type="entry name" value="CBD"/>
</dbReference>
<dbReference type="PROSITE" id="PS51910">
    <property type="entry name" value="GH18_2"/>
    <property type="match status" value="1"/>
</dbReference>
<evidence type="ECO:0000256" key="4">
    <source>
        <dbReference type="ARBA" id="ARBA00022729"/>
    </source>
</evidence>
<dbReference type="GO" id="GO:0006032">
    <property type="term" value="P:chitin catabolic process"/>
    <property type="evidence" value="ECO:0007669"/>
    <property type="project" value="UniProtKB-KW"/>
</dbReference>
<reference evidence="16 17" key="1">
    <citation type="journal article" date="2018" name="IMA Fungus">
        <title>IMA Genome-F 9: Draft genome sequence of Annulohypoxylon stygium, Aspergillus mulundensis, Berkeleyomyces basicola (syn. Thielaviopsis basicola), Ceratocystis smalleyi, two Cercospora beticola strains, Coleophoma cylindrospora, Fusarium fracticaudum, Phialophora cf. hyalina, and Morchella septimelata.</title>
        <authorList>
            <person name="Wingfield B.D."/>
            <person name="Bills G.F."/>
            <person name="Dong Y."/>
            <person name="Huang W."/>
            <person name="Nel W.J."/>
            <person name="Swalarsk-Parry B.S."/>
            <person name="Vaghefi N."/>
            <person name="Wilken P.M."/>
            <person name="An Z."/>
            <person name="de Beer Z.W."/>
            <person name="De Vos L."/>
            <person name="Chen L."/>
            <person name="Duong T.A."/>
            <person name="Gao Y."/>
            <person name="Hammerbacher A."/>
            <person name="Kikkert J.R."/>
            <person name="Li Y."/>
            <person name="Li H."/>
            <person name="Li K."/>
            <person name="Li Q."/>
            <person name="Liu X."/>
            <person name="Ma X."/>
            <person name="Naidoo K."/>
            <person name="Pethybridge S.J."/>
            <person name="Sun J."/>
            <person name="Steenkamp E.T."/>
            <person name="van der Nest M.A."/>
            <person name="van Wyk S."/>
            <person name="Wingfield M.J."/>
            <person name="Xiong C."/>
            <person name="Yue Q."/>
            <person name="Zhang X."/>
        </authorList>
    </citation>
    <scope>NUCLEOTIDE SEQUENCE [LARGE SCALE GENOMIC DNA]</scope>
    <source>
        <strain evidence="16 17">BP5796</strain>
    </source>
</reference>
<evidence type="ECO:0000256" key="5">
    <source>
        <dbReference type="ARBA" id="ARBA00022801"/>
    </source>
</evidence>
<dbReference type="PROSITE" id="PS00562">
    <property type="entry name" value="CBM1_1"/>
    <property type="match status" value="1"/>
</dbReference>
<evidence type="ECO:0000256" key="13">
    <source>
        <dbReference type="SAM" id="SignalP"/>
    </source>
</evidence>
<dbReference type="Pfam" id="PF00704">
    <property type="entry name" value="Glyco_hydro_18"/>
    <property type="match status" value="1"/>
</dbReference>
<evidence type="ECO:0000256" key="6">
    <source>
        <dbReference type="ARBA" id="ARBA00023024"/>
    </source>
</evidence>
<evidence type="ECO:0000256" key="10">
    <source>
        <dbReference type="ARBA" id="ARBA00025727"/>
    </source>
</evidence>
<keyword evidence="17" id="KW-1185">Reference proteome</keyword>
<keyword evidence="6" id="KW-0146">Chitin degradation</keyword>
<dbReference type="PANTHER" id="PTHR45708:SF49">
    <property type="entry name" value="ENDOCHITINASE"/>
    <property type="match status" value="1"/>
</dbReference>
<dbReference type="GO" id="GO:0030248">
    <property type="term" value="F:cellulose binding"/>
    <property type="evidence" value="ECO:0007669"/>
    <property type="project" value="InterPro"/>
</dbReference>